<accession>A0ABS9J444</accession>
<comment type="caution">
    <text evidence="1">The sequence shown here is derived from an EMBL/GenBank/DDBJ whole genome shotgun (WGS) entry which is preliminary data.</text>
</comment>
<name>A0ABS9J444_9FLAO</name>
<organism evidence="1 2">
    <name type="scientific">Joostella atrarenae</name>
    <dbReference type="NCBI Taxonomy" id="679257"/>
    <lineage>
        <taxon>Bacteria</taxon>
        <taxon>Pseudomonadati</taxon>
        <taxon>Bacteroidota</taxon>
        <taxon>Flavobacteriia</taxon>
        <taxon>Flavobacteriales</taxon>
        <taxon>Flavobacteriaceae</taxon>
        <taxon>Joostella</taxon>
    </lineage>
</organism>
<feature type="non-terminal residue" evidence="1">
    <location>
        <position position="1877"/>
    </location>
</feature>
<reference evidence="1 2" key="1">
    <citation type="submission" date="2021-01" db="EMBL/GenBank/DDBJ databases">
        <title>Genome sequencing of Joostella atrarenae M1-2 (= KCTC 23194).</title>
        <authorList>
            <person name="Zakaria M.R."/>
            <person name="Lam M.Q."/>
            <person name="Chong C.S."/>
        </authorList>
    </citation>
    <scope>NUCLEOTIDE SEQUENCE [LARGE SCALE GENOMIC DNA]</scope>
    <source>
        <strain evidence="1 2">M1-2</strain>
    </source>
</reference>
<protein>
    <submittedName>
        <fullName evidence="1">Uncharacterized protein</fullName>
    </submittedName>
</protein>
<sequence>MIKYYFSLFIVLFSLGFYSSYNTIVNILPYVSTNENHVEATNKIALDEMYAFTLNVESEDESCAGGGGTVTLNISETEIDAILTFSFFLGPTSGTPVNTEEDVSDGDTFVKVVQDLPVGSYTVRVTENVNGTLSTLEQTFSIGSNLETFDFLLDQERRCDGIAIVADVTAGIADYYELYVDGTSTILDTSTEGDFPALTQGVVYEVRGYDNCGTVRVRTQTIDLKEFSTDLFTRGAVVGAPDDCSTASYRIINNSNFGSNGVYAVPIEWSVEFENPTDPGNTTTVSGTMPTATNFTFDGPYYPQEEWDYTITAIDACGTEFTHTYTKSAICGNCSLDFRTVNGNCGGQYLWFRGATDIVSTDRSFALLEFPDAFDPTAYGFTFDTYYNAYTIVYTDYNGEYFGGPDNTLPEGDYVAKVYGGCGNETSTVTRTIEPQGKEIVSYVSYGCEVGEAGIRLHANVPNAQFDYALVYPIESAVITSAPAAYTGPTNLLIGDTFVYSNANVNYAAIDNLIPGTYTFEVVSCGETIIHEKTIESTKINEADTDITRRCGSFDVTIDWTSNISSGVIFFQYYNETSQQWGKPDGSSSSSNEYASYDLIGGNGNNDRGNSLSNVSFTVNSLSLSGKYRFFTKSRMHSDDPTSTQNLYYDCFDVIEEFEFYDRPQINDYYVFQCIDGTTTAVIDAEGVEPLNYQAISFNGNPISIDNGTSPVFSGLDSGLYTFLMTDSCGNQFQFIANTSAEKLPRIRANNLCEGSAGSLFISGLDFMDISWTKGADPTVIGTGNILPLDPFDSTTDVGEYHATISYSGDNVNCADAVLDYNLTAENTTNAEAGTGQTVTIVKSESGSVIDLFDYITGPYDDFGYWEETTATSSDGLIFDSEKWDITNVGAGTYTFLYTVEGGCSGEDTTTVTITLIDCQSPILTIGDLACNASGTSFDISFISNATTITNSEGTLDQAAGTITNIPPNTVLTIEAYNSASCAVTQTITTPATCPTDCILPDLQVGQAVCDGIGATTYTVSYSDATGATISVVGGTDNEDGTITANIGTDIEITATNGACVSIIDVTSPENCDNPCGGSPISIGGTVCNEDGLGGYTVPYVLISDATITISAPTDATDDGAGLITVPNGGDLTFTISLDECTVDRTITVQAPVCEEVCQSPVLTLGDLTCNAAGDGFEVSVITSLTDAANITVSAGDLDTQNRKIINIPFGTTLTVEARNGISCTTEASIVIPSSCPTGCIQPDLNVGQAICDGTGSSTYSVAYSLTTAADISISAGDLDETNMRIINIPVGVNLQVSAVNPTDSACTTVITVNSPTDCDNPCENPGVSLGSPNCATDLLSYSVNYIAPTGVTITTNVGVVDAATGMVTDIPIGTDLFVTASYEGCANDQTALVVAPSECRENCQDPVLTIGNLTCNGTSYSVDYISDGENITITPNVGNLNTATNKIENIPFGSDITITAQNGNSCITTASIEIPDACPTDCIQPDLTVGQAFCDGVGAETYTASYVEKTGATITVDGGVDNGDGTLSGTAGNDIIVTATNGSCETVITIPYPDDCSDPCINPNISIGGTICSTDLTEYSVSFTAASGVSVTADQGNVDLANGIITNIPIANSVVITATFSGCTAPKEVTVTPPICEETCQDPILTVGELICDGTTYSLDFISDGATINASSGVVDTANGVITGIAFGSTLTITASNGTSCETITTIAIPSDCPSDCVFPDLTVGQGICDGIGATTYTVNFTETTGATLTVTGGTNNGDGTIAGTIGANIVITATNGSCESIITITSPTDCDNPCENPSISIGGTECSEDLTTYIVLFTAAPGVTIMANQGTVNLADGTITGIPTGTNVIITTSFAGCTEDRVVTVASPTCEEACQ</sequence>
<dbReference type="EMBL" id="JAETXX010000005">
    <property type="protein sequence ID" value="MCF8715159.1"/>
    <property type="molecule type" value="Genomic_DNA"/>
</dbReference>
<evidence type="ECO:0000313" key="1">
    <source>
        <dbReference type="EMBL" id="MCF8715159.1"/>
    </source>
</evidence>
<proteinExistence type="predicted"/>
<gene>
    <name evidence="1" type="ORF">JM658_10010</name>
</gene>
<keyword evidence="2" id="KW-1185">Reference proteome</keyword>
<dbReference type="Proteomes" id="UP000829517">
    <property type="component" value="Unassembled WGS sequence"/>
</dbReference>
<dbReference type="RefSeq" id="WP_236959124.1">
    <property type="nucleotide sequence ID" value="NZ_JAETXX010000005.1"/>
</dbReference>
<evidence type="ECO:0000313" key="2">
    <source>
        <dbReference type="Proteomes" id="UP000829517"/>
    </source>
</evidence>